<organism evidence="1">
    <name type="scientific">uncultured Desulfobacterium sp</name>
    <dbReference type="NCBI Taxonomy" id="201089"/>
    <lineage>
        <taxon>Bacteria</taxon>
        <taxon>Pseudomonadati</taxon>
        <taxon>Thermodesulfobacteriota</taxon>
        <taxon>Desulfobacteria</taxon>
        <taxon>Desulfobacterales</taxon>
        <taxon>Desulfobacteriaceae</taxon>
        <taxon>Desulfobacterium</taxon>
        <taxon>environmental samples</taxon>
    </lineage>
</organism>
<sequence length="29" mass="3478">MTNEKTIMRQLICFKRLKLKDSLNIKPNT</sequence>
<proteinExistence type="predicted"/>
<dbReference type="EMBL" id="OJIN01000206">
    <property type="protein sequence ID" value="SPD75455.1"/>
    <property type="molecule type" value="Genomic_DNA"/>
</dbReference>
<dbReference type="AlphaFoldDB" id="A0A445N144"/>
<gene>
    <name evidence="1" type="ORF">PITCH_A620009</name>
</gene>
<protein>
    <submittedName>
        <fullName evidence="1">Uncharacterized protein</fullName>
    </submittedName>
</protein>
<reference evidence="1" key="1">
    <citation type="submission" date="2018-01" db="EMBL/GenBank/DDBJ databases">
        <authorList>
            <person name="Regsiter A."/>
            <person name="William W."/>
        </authorList>
    </citation>
    <scope>NUCLEOTIDE SEQUENCE</scope>
    <source>
        <strain evidence="1">TRIP AH-1</strain>
    </source>
</reference>
<name>A0A445N144_9BACT</name>
<accession>A0A445N144</accession>
<evidence type="ECO:0000313" key="1">
    <source>
        <dbReference type="EMBL" id="SPD75455.1"/>
    </source>
</evidence>